<reference evidence="5 6" key="1">
    <citation type="submission" date="2020-04" db="EMBL/GenBank/DDBJ databases">
        <authorList>
            <person name="Zhang R."/>
            <person name="Schippers A."/>
        </authorList>
    </citation>
    <scope>NUCLEOTIDE SEQUENCE [LARGE SCALE GENOMIC DNA]</scope>
    <source>
        <strain evidence="5 6">DSM 109850</strain>
    </source>
</reference>
<accession>A0A7Y0LA01</accession>
<organism evidence="5 6">
    <name type="scientific">Sulfobacillus harzensis</name>
    <dbReference type="NCBI Taxonomy" id="2729629"/>
    <lineage>
        <taxon>Bacteria</taxon>
        <taxon>Bacillati</taxon>
        <taxon>Bacillota</taxon>
        <taxon>Clostridia</taxon>
        <taxon>Eubacteriales</taxon>
        <taxon>Clostridiales Family XVII. Incertae Sedis</taxon>
        <taxon>Sulfobacillus</taxon>
    </lineage>
</organism>
<dbReference type="CDD" id="cd06850">
    <property type="entry name" value="biotinyl_domain"/>
    <property type="match status" value="1"/>
</dbReference>
<gene>
    <name evidence="5" type="ORF">HIJ39_23110</name>
</gene>
<keyword evidence="2" id="KW-0378">Hydrolase</keyword>
<dbReference type="PROSITE" id="PS50968">
    <property type="entry name" value="BIOTINYL_LIPOYL"/>
    <property type="match status" value="1"/>
</dbReference>
<dbReference type="InterPro" id="IPR000089">
    <property type="entry name" value="Biotin_lipoyl"/>
</dbReference>
<keyword evidence="1" id="KW-0547">Nucleotide-binding</keyword>
<dbReference type="SUPFAM" id="SSF51230">
    <property type="entry name" value="Single hybrid motif"/>
    <property type="match status" value="1"/>
</dbReference>
<dbReference type="PANTHER" id="PTHR43309:SF3">
    <property type="entry name" value="5-OXOPROLINASE SUBUNIT C"/>
    <property type="match status" value="1"/>
</dbReference>
<dbReference type="GO" id="GO:0005524">
    <property type="term" value="F:ATP binding"/>
    <property type="evidence" value="ECO:0007669"/>
    <property type="project" value="UniProtKB-KW"/>
</dbReference>
<dbReference type="Pfam" id="PF00364">
    <property type="entry name" value="Biotin_lipoyl"/>
    <property type="match status" value="1"/>
</dbReference>
<dbReference type="PANTHER" id="PTHR43309">
    <property type="entry name" value="5-OXOPROLINASE SUBUNIT C"/>
    <property type="match status" value="1"/>
</dbReference>
<dbReference type="InterPro" id="IPR052708">
    <property type="entry name" value="PxpC"/>
</dbReference>
<comment type="caution">
    <text evidence="5">The sequence shown here is derived from an EMBL/GenBank/DDBJ whole genome shotgun (WGS) entry which is preliminary data.</text>
</comment>
<dbReference type="Proteomes" id="UP000533476">
    <property type="component" value="Unassembled WGS sequence"/>
</dbReference>
<dbReference type="InterPro" id="IPR029000">
    <property type="entry name" value="Cyclophilin-like_dom_sf"/>
</dbReference>
<feature type="domain" description="Lipoyl-binding" evidence="4">
    <location>
        <begin position="192"/>
        <end position="268"/>
    </location>
</feature>
<name>A0A7Y0LA01_9FIRM</name>
<dbReference type="SUPFAM" id="SSF50891">
    <property type="entry name" value="Cyclophilin-like"/>
    <property type="match status" value="1"/>
</dbReference>
<dbReference type="InterPro" id="IPR003778">
    <property type="entry name" value="CT_A_B"/>
</dbReference>
<evidence type="ECO:0000256" key="3">
    <source>
        <dbReference type="ARBA" id="ARBA00022840"/>
    </source>
</evidence>
<dbReference type="GO" id="GO:0016787">
    <property type="term" value="F:hydrolase activity"/>
    <property type="evidence" value="ECO:0007669"/>
    <property type="project" value="UniProtKB-KW"/>
</dbReference>
<dbReference type="AlphaFoldDB" id="A0A7Y0LA01"/>
<keyword evidence="3" id="KW-0067">ATP-binding</keyword>
<evidence type="ECO:0000313" key="5">
    <source>
        <dbReference type="EMBL" id="NMP25185.1"/>
    </source>
</evidence>
<dbReference type="SMART" id="SM00797">
    <property type="entry name" value="AHS2"/>
    <property type="match status" value="1"/>
</dbReference>
<evidence type="ECO:0000256" key="2">
    <source>
        <dbReference type="ARBA" id="ARBA00022801"/>
    </source>
</evidence>
<dbReference type="Pfam" id="PF02626">
    <property type="entry name" value="CT_A_B"/>
    <property type="match status" value="1"/>
</dbReference>
<evidence type="ECO:0000259" key="4">
    <source>
        <dbReference type="PROSITE" id="PS50968"/>
    </source>
</evidence>
<evidence type="ECO:0000313" key="6">
    <source>
        <dbReference type="Proteomes" id="UP000533476"/>
    </source>
</evidence>
<protein>
    <submittedName>
        <fullName evidence="5">Biotin/lipoyl-binding protein</fullName>
    </submittedName>
</protein>
<dbReference type="Gene3D" id="2.40.100.10">
    <property type="entry name" value="Cyclophilin-like"/>
    <property type="match status" value="1"/>
</dbReference>
<dbReference type="Gene3D" id="2.40.50.100">
    <property type="match status" value="1"/>
</dbReference>
<dbReference type="InterPro" id="IPR011053">
    <property type="entry name" value="Single_hybrid_motif"/>
</dbReference>
<keyword evidence="6" id="KW-1185">Reference proteome</keyword>
<dbReference type="EMBL" id="JABBVZ010000294">
    <property type="protein sequence ID" value="NMP25185.1"/>
    <property type="molecule type" value="Genomic_DNA"/>
</dbReference>
<sequence>MSTDLVGGFGGLEGRALRPGDVVTYAGGKAEWLSAPTETLITDRQVRILPGARRDQLPAEMWMRLLSQRFQVSTRSNRVGIRLEGPPLADASLKGDAISEGMAVGSIQAPPSGELLVLTKGRGSIGGYPTLAHVIMADWPILAQLRPGQAVSFTEVDQDQARHALLERRRAAAAPLRPVSERITSLRTSDPTVPVSAPMWSTVYVSQQPGASPLAPIGAFVNAGQTLAVLEVMKQFYDLESPVSGRVKAVHFADGATVEEGTLLFEIDASQ</sequence>
<proteinExistence type="predicted"/>
<evidence type="ECO:0000256" key="1">
    <source>
        <dbReference type="ARBA" id="ARBA00022741"/>
    </source>
</evidence>